<evidence type="ECO:0000256" key="4">
    <source>
        <dbReference type="ARBA" id="ARBA00022989"/>
    </source>
</evidence>
<dbReference type="InterPro" id="IPR000301">
    <property type="entry name" value="Tetraspanin_animals"/>
</dbReference>
<evidence type="ECO:0000256" key="6">
    <source>
        <dbReference type="PIRSR" id="PIRSR002419-1"/>
    </source>
</evidence>
<feature type="transmembrane region" description="Helical" evidence="7">
    <location>
        <begin position="101"/>
        <end position="121"/>
    </location>
</feature>
<proteinExistence type="inferred from homology"/>
<feature type="disulfide bond" evidence="6">
    <location>
        <begin position="159"/>
        <end position="192"/>
    </location>
</feature>
<dbReference type="InterPro" id="IPR018499">
    <property type="entry name" value="Tetraspanin/Peripherin"/>
</dbReference>
<evidence type="ECO:0000313" key="8">
    <source>
        <dbReference type="EMBL" id="CAB3375462.1"/>
    </source>
</evidence>
<dbReference type="PANTHER" id="PTHR19282">
    <property type="entry name" value="TETRASPANIN"/>
    <property type="match status" value="1"/>
</dbReference>
<feature type="transmembrane region" description="Helical" evidence="7">
    <location>
        <begin position="21"/>
        <end position="46"/>
    </location>
</feature>
<evidence type="ECO:0000313" key="9">
    <source>
        <dbReference type="Proteomes" id="UP000494165"/>
    </source>
</evidence>
<keyword evidence="6" id="KW-1015">Disulfide bond</keyword>
<dbReference type="Pfam" id="PF00335">
    <property type="entry name" value="Tetraspanin"/>
    <property type="match status" value="1"/>
</dbReference>
<keyword evidence="5 7" id="KW-0472">Membrane</keyword>
<sequence length="244" mass="27023">MAGKGKGRGAGYEKVISGIKYTLFCFMIITFAIGIAMVALSMWMLVDQDFQGWIFMLDIPQFYAGIYVLLICGIVVMLVCILGCLGALMEQKGKLKFFAGLQVLCFIMAVIGAAVLLAFGAKGSDLQPLMRNTMRRLIMESFNPSSVEKLRMIQESIGCCGADGAQDYIALKKPLPSECRDTVTGNAYYYGCVEEFTFFIEEKAAWLAGLAMFLSLFKAVNFVMTIILVKAINRERDELTGYKE</sequence>
<name>A0A8S1DCB3_9INSE</name>
<dbReference type="PRINTS" id="PR00259">
    <property type="entry name" value="TMFOUR"/>
</dbReference>
<dbReference type="PIRSF" id="PIRSF002419">
    <property type="entry name" value="Tetraspanin"/>
    <property type="match status" value="1"/>
</dbReference>
<organism evidence="8 9">
    <name type="scientific">Cloeon dipterum</name>
    <dbReference type="NCBI Taxonomy" id="197152"/>
    <lineage>
        <taxon>Eukaryota</taxon>
        <taxon>Metazoa</taxon>
        <taxon>Ecdysozoa</taxon>
        <taxon>Arthropoda</taxon>
        <taxon>Hexapoda</taxon>
        <taxon>Insecta</taxon>
        <taxon>Pterygota</taxon>
        <taxon>Palaeoptera</taxon>
        <taxon>Ephemeroptera</taxon>
        <taxon>Pisciforma</taxon>
        <taxon>Baetidae</taxon>
        <taxon>Cloeon</taxon>
    </lineage>
</organism>
<dbReference type="AlphaFoldDB" id="A0A8S1DCB3"/>
<comment type="caution">
    <text evidence="8">The sequence shown here is derived from an EMBL/GenBank/DDBJ whole genome shotgun (WGS) entry which is preliminary data.</text>
</comment>
<feature type="disulfide bond" evidence="6">
    <location>
        <begin position="160"/>
        <end position="179"/>
    </location>
</feature>
<keyword evidence="3 7" id="KW-0812">Transmembrane</keyword>
<evidence type="ECO:0000256" key="1">
    <source>
        <dbReference type="ARBA" id="ARBA00004141"/>
    </source>
</evidence>
<reference evidence="8 9" key="1">
    <citation type="submission" date="2020-04" db="EMBL/GenBank/DDBJ databases">
        <authorList>
            <person name="Alioto T."/>
            <person name="Alioto T."/>
            <person name="Gomez Garrido J."/>
        </authorList>
    </citation>
    <scope>NUCLEOTIDE SEQUENCE [LARGE SCALE GENOMIC DNA]</scope>
</reference>
<keyword evidence="4 7" id="KW-1133">Transmembrane helix</keyword>
<accession>A0A8S1DCB3</accession>
<gene>
    <name evidence="8" type="ORF">CLODIP_2_CD00993</name>
</gene>
<dbReference type="OrthoDB" id="10051670at2759"/>
<dbReference type="Proteomes" id="UP000494165">
    <property type="component" value="Unassembled WGS sequence"/>
</dbReference>
<feature type="transmembrane region" description="Helical" evidence="7">
    <location>
        <begin position="66"/>
        <end position="89"/>
    </location>
</feature>
<comment type="subcellular location">
    <subcellularLocation>
        <location evidence="1 7">Membrane</location>
        <topology evidence="1 7">Multi-pass membrane protein</topology>
    </subcellularLocation>
</comment>
<feature type="transmembrane region" description="Helical" evidence="7">
    <location>
        <begin position="204"/>
        <end position="229"/>
    </location>
</feature>
<evidence type="ECO:0000256" key="5">
    <source>
        <dbReference type="ARBA" id="ARBA00023136"/>
    </source>
</evidence>
<protein>
    <recommendedName>
        <fullName evidence="7">Tetraspanin</fullName>
    </recommendedName>
</protein>
<dbReference type="Gene3D" id="1.10.1450.10">
    <property type="entry name" value="Tetraspanin"/>
    <property type="match status" value="1"/>
</dbReference>
<keyword evidence="9" id="KW-1185">Reference proteome</keyword>
<dbReference type="GO" id="GO:0005886">
    <property type="term" value="C:plasma membrane"/>
    <property type="evidence" value="ECO:0007669"/>
    <property type="project" value="TreeGrafter"/>
</dbReference>
<evidence type="ECO:0000256" key="3">
    <source>
        <dbReference type="ARBA" id="ARBA00022692"/>
    </source>
</evidence>
<evidence type="ECO:0000256" key="2">
    <source>
        <dbReference type="ARBA" id="ARBA00006840"/>
    </source>
</evidence>
<comment type="similarity">
    <text evidence="2 7">Belongs to the tetraspanin (TM4SF) family.</text>
</comment>
<evidence type="ECO:0000256" key="7">
    <source>
        <dbReference type="RuleBase" id="RU361218"/>
    </source>
</evidence>
<dbReference type="SUPFAM" id="SSF48652">
    <property type="entry name" value="Tetraspanin"/>
    <property type="match status" value="1"/>
</dbReference>
<dbReference type="EMBL" id="CADEPI010000112">
    <property type="protein sequence ID" value="CAB3375462.1"/>
    <property type="molecule type" value="Genomic_DNA"/>
</dbReference>
<dbReference type="CDD" id="cd03127">
    <property type="entry name" value="tetraspanin_LEL"/>
    <property type="match status" value="1"/>
</dbReference>
<dbReference type="PANTHER" id="PTHR19282:SF555">
    <property type="entry name" value="TETRASPANIN-2A"/>
    <property type="match status" value="1"/>
</dbReference>
<dbReference type="InterPro" id="IPR008952">
    <property type="entry name" value="Tetraspanin_EC2_sf"/>
</dbReference>